<gene>
    <name evidence="1" type="ORF">CD33_07080</name>
</gene>
<sequence>MRFFKIWEDVNPERVNVFFIKDSNLKTTYGSCYRAELISWTYIYGIPNLRGSEHGERLKENFNLTQKNGNS</sequence>
<proteinExistence type="predicted"/>
<evidence type="ECO:0000313" key="2">
    <source>
        <dbReference type="Proteomes" id="UP000030408"/>
    </source>
</evidence>
<comment type="caution">
    <text evidence="1">The sequence shown here is derived from an EMBL/GenBank/DDBJ whole genome shotgun (WGS) entry which is preliminary data.</text>
</comment>
<keyword evidence="2" id="KW-1185">Reference proteome</keyword>
<protein>
    <submittedName>
        <fullName evidence="1">Uncharacterized protein</fullName>
    </submittedName>
</protein>
<dbReference type="EMBL" id="JPVO01000046">
    <property type="protein sequence ID" value="KGR76300.1"/>
    <property type="molecule type" value="Genomic_DNA"/>
</dbReference>
<accession>A0A0A3HYJ7</accession>
<dbReference type="AlphaFoldDB" id="A0A0A3HYJ7"/>
<reference evidence="1 2" key="1">
    <citation type="submission" date="2014-02" db="EMBL/GenBank/DDBJ databases">
        <title>Draft genome sequence of Lysinibacillus sinduriensis JCM 15800.</title>
        <authorList>
            <person name="Zhang F."/>
            <person name="Wang G."/>
            <person name="Zhang L."/>
        </authorList>
    </citation>
    <scope>NUCLEOTIDE SEQUENCE [LARGE SCALE GENOMIC DNA]</scope>
    <source>
        <strain evidence="1 2">JCM 15800</strain>
    </source>
</reference>
<dbReference type="Proteomes" id="UP000030408">
    <property type="component" value="Unassembled WGS sequence"/>
</dbReference>
<evidence type="ECO:0000313" key="1">
    <source>
        <dbReference type="EMBL" id="KGR76300.1"/>
    </source>
</evidence>
<organism evidence="1 2">
    <name type="scientific">Ureibacillus sinduriensis BLB-1 = JCM 15800</name>
    <dbReference type="NCBI Taxonomy" id="1384057"/>
    <lineage>
        <taxon>Bacteria</taxon>
        <taxon>Bacillati</taxon>
        <taxon>Bacillota</taxon>
        <taxon>Bacilli</taxon>
        <taxon>Bacillales</taxon>
        <taxon>Caryophanaceae</taxon>
        <taxon>Ureibacillus</taxon>
    </lineage>
</organism>
<name>A0A0A3HYJ7_9BACL</name>